<name>A0A2P6RKH2_ROSCH</name>
<evidence type="ECO:0000259" key="3">
    <source>
        <dbReference type="Pfam" id="PF05004"/>
    </source>
</evidence>
<evidence type="ECO:0000313" key="5">
    <source>
        <dbReference type="Proteomes" id="UP000238479"/>
    </source>
</evidence>
<dbReference type="EMBL" id="PDCK01000040">
    <property type="protein sequence ID" value="PRQ46915.1"/>
    <property type="molecule type" value="Genomic_DNA"/>
</dbReference>
<dbReference type="Gramene" id="PRQ46915">
    <property type="protein sequence ID" value="PRQ46915"/>
    <property type="gene ID" value="RchiOBHm_Chr2g0094131"/>
</dbReference>
<dbReference type="SUPFAM" id="SSF48371">
    <property type="entry name" value="ARM repeat"/>
    <property type="match status" value="1"/>
</dbReference>
<dbReference type="AlphaFoldDB" id="A0A2P6RKH2"/>
<evidence type="ECO:0000256" key="1">
    <source>
        <dbReference type="ARBA" id="ARBA00008828"/>
    </source>
</evidence>
<protein>
    <recommendedName>
        <fullName evidence="3">Interferon-related developmental regulator N-terminal domain-containing protein</fullName>
    </recommendedName>
</protein>
<organism evidence="4 5">
    <name type="scientific">Rosa chinensis</name>
    <name type="common">China rose</name>
    <dbReference type="NCBI Taxonomy" id="74649"/>
    <lineage>
        <taxon>Eukaryota</taxon>
        <taxon>Viridiplantae</taxon>
        <taxon>Streptophyta</taxon>
        <taxon>Embryophyta</taxon>
        <taxon>Tracheophyta</taxon>
        <taxon>Spermatophyta</taxon>
        <taxon>Magnoliopsida</taxon>
        <taxon>eudicotyledons</taxon>
        <taxon>Gunneridae</taxon>
        <taxon>Pentapetalae</taxon>
        <taxon>rosids</taxon>
        <taxon>fabids</taxon>
        <taxon>Rosales</taxon>
        <taxon>Rosaceae</taxon>
        <taxon>Rosoideae</taxon>
        <taxon>Rosoideae incertae sedis</taxon>
        <taxon>Rosa</taxon>
    </lineage>
</organism>
<proteinExistence type="inferred from homology"/>
<dbReference type="InterPro" id="IPR016024">
    <property type="entry name" value="ARM-type_fold"/>
</dbReference>
<sequence length="465" mass="53435">MQDIHRIDTQTLRKKLQDTETPGSIKREIKREIETRQHDQDDAATAVIVENTPQVAAQPAKASPWLIDKLYDKRGPVRAKALAGVIALLNQELDHEDLKKNYVVELLYRCLCGVKKGSTKEVQYSLKVIGLLSIIVDCQDKMSEIYREFLAVSSTSACLKKAGTNTTKMLECLGVVTFFGGINAEETQAGMKVIWDFMMNFKSESGSDDVNNRKKHSSEILVAAIYSWLFLLTSMEKGGLNYWTGAISFFMNLLDNNDDIVHAAACEALALIFEIDSLDKFWNGANDSSLPYSQLRKTLREMILKKLSSLNMNSHVVKYFKTLHFPGKRIPLCEKELVLPSWYRLIQFNYLRSLLGNEFENYMAKENKLQNFFEFDPYRNNNVGEEQLYESTIVKNQKNTAKNSMPEGRDPQTLTAKQRKEEKVRRTSLRNKEQTKLRNKDREMSEELKWLDGDKINFSLLFTEI</sequence>
<dbReference type="InterPro" id="IPR039777">
    <property type="entry name" value="IFRD"/>
</dbReference>
<reference evidence="4 5" key="1">
    <citation type="journal article" date="2018" name="Nat. Genet.">
        <title>The Rosa genome provides new insights in the design of modern roses.</title>
        <authorList>
            <person name="Bendahmane M."/>
        </authorList>
    </citation>
    <scope>NUCLEOTIDE SEQUENCE [LARGE SCALE GENOMIC DNA]</scope>
    <source>
        <strain evidence="5">cv. Old Blush</strain>
    </source>
</reference>
<comment type="caution">
    <text evidence="4">The sequence shown here is derived from an EMBL/GenBank/DDBJ whole genome shotgun (WGS) entry which is preliminary data.</text>
</comment>
<evidence type="ECO:0000256" key="2">
    <source>
        <dbReference type="SAM" id="MobiDB-lite"/>
    </source>
</evidence>
<dbReference type="Proteomes" id="UP000238479">
    <property type="component" value="Chromosome 2"/>
</dbReference>
<dbReference type="InterPro" id="IPR007701">
    <property type="entry name" value="Interferon-rel_develop_reg_N"/>
</dbReference>
<dbReference type="PANTHER" id="PTHR12354">
    <property type="entry name" value="INTERFERON-RELATED DEVELOPMENTAL REGULATOR"/>
    <property type="match status" value="1"/>
</dbReference>
<evidence type="ECO:0000313" key="4">
    <source>
        <dbReference type="EMBL" id="PRQ46915.1"/>
    </source>
</evidence>
<dbReference type="PANTHER" id="PTHR12354:SF1">
    <property type="entry name" value="INTERFERON-RELATED DEVELOPMENTAL REGULATOR 1"/>
    <property type="match status" value="1"/>
</dbReference>
<accession>A0A2P6RKH2</accession>
<feature type="domain" description="Interferon-related developmental regulator N-terminal" evidence="3">
    <location>
        <begin position="66"/>
        <end position="315"/>
    </location>
</feature>
<dbReference type="Pfam" id="PF05004">
    <property type="entry name" value="IFRD"/>
    <property type="match status" value="1"/>
</dbReference>
<comment type="similarity">
    <text evidence="1">Belongs to the IFRD family.</text>
</comment>
<keyword evidence="5" id="KW-1185">Reference proteome</keyword>
<feature type="region of interest" description="Disordered" evidence="2">
    <location>
        <begin position="398"/>
        <end position="442"/>
    </location>
</feature>
<dbReference type="STRING" id="74649.A0A2P6RKH2"/>
<feature type="compositionally biased region" description="Basic and acidic residues" evidence="2">
    <location>
        <begin position="418"/>
        <end position="442"/>
    </location>
</feature>
<gene>
    <name evidence="4" type="ORF">RchiOBHm_Chr2g0094131</name>
</gene>